<proteinExistence type="predicted"/>
<dbReference type="Proteomes" id="UP001357973">
    <property type="component" value="Chromosome"/>
</dbReference>
<reference evidence="1 2" key="1">
    <citation type="submission" date="2023-06" db="EMBL/GenBank/DDBJ databases">
        <title>Complete Genome Sequences of Bifidobacterium faecale strain JCM19861T was isolated from human faeces by Jung-Hye Choi et al. (2014).</title>
        <authorList>
            <person name="Okuhama S."/>
            <person name="Takahashi H."/>
            <person name="Imaizumi K."/>
            <person name="Nakayama S."/>
            <person name="Ogata Y."/>
            <person name="Suda W."/>
        </authorList>
    </citation>
    <scope>NUCLEOTIDE SEQUENCE [LARGE SCALE GENOMIC DNA]</scope>
    <source>
        <strain evidence="1 2">JCM 19861</strain>
    </source>
</reference>
<accession>A0ABM8IUM5</accession>
<evidence type="ECO:0000313" key="2">
    <source>
        <dbReference type="Proteomes" id="UP001357973"/>
    </source>
</evidence>
<dbReference type="PANTHER" id="PTHR42811">
    <property type="entry name" value="SERINE ACETYLTRANSFERASE"/>
    <property type="match status" value="1"/>
</dbReference>
<dbReference type="RefSeq" id="WP_347309519.1">
    <property type="nucleotide sequence ID" value="NZ_AP028457.1"/>
</dbReference>
<name>A0ABM8IUM5_BIFAD</name>
<dbReference type="Gene3D" id="2.160.10.10">
    <property type="entry name" value="Hexapeptide repeat proteins"/>
    <property type="match status" value="1"/>
</dbReference>
<protein>
    <submittedName>
        <fullName evidence="1">Serine acetyltransferase</fullName>
    </submittedName>
</protein>
<evidence type="ECO:0000313" key="1">
    <source>
        <dbReference type="EMBL" id="BEK83679.1"/>
    </source>
</evidence>
<organism evidence="1 2">
    <name type="scientific">Bifidobacterium adolescentis</name>
    <dbReference type="NCBI Taxonomy" id="1680"/>
    <lineage>
        <taxon>Bacteria</taxon>
        <taxon>Bacillati</taxon>
        <taxon>Actinomycetota</taxon>
        <taxon>Actinomycetes</taxon>
        <taxon>Bifidobacteriales</taxon>
        <taxon>Bifidobacteriaceae</taxon>
        <taxon>Bifidobacterium</taxon>
    </lineage>
</organism>
<dbReference type="EMBL" id="AP028457">
    <property type="protein sequence ID" value="BEK83679.1"/>
    <property type="molecule type" value="Genomic_DNA"/>
</dbReference>
<dbReference type="InterPro" id="IPR011004">
    <property type="entry name" value="Trimer_LpxA-like_sf"/>
</dbReference>
<keyword evidence="2" id="KW-1185">Reference proteome</keyword>
<sequence length="186" mass="20807">MINTKCQLKETLRFEEQIYRLLGYKGLIHALVSSCEVGYIFRYIRALRYDEYCTNNNSIYCRLMHRYWRRKHNALGIKLGIAIPVNTFDRGLRIYHSQGIIVHRDARIGKNCCLHGMNCIGNNGKESDSNNTPVIGDSCDIGVGASIIGNIRLGNDITIAAGAVVCKSYEDGCYVLKGVPAKGVRC</sequence>
<gene>
    <name evidence="1" type="ORF">B19861_16210</name>
</gene>
<dbReference type="SUPFAM" id="SSF51161">
    <property type="entry name" value="Trimeric LpxA-like enzymes"/>
    <property type="match status" value="1"/>
</dbReference>